<dbReference type="Proteomes" id="UP000249390">
    <property type="component" value="Unassembled WGS sequence"/>
</dbReference>
<dbReference type="Gene3D" id="3.30.70.330">
    <property type="match status" value="1"/>
</dbReference>
<dbReference type="SMART" id="SM00360">
    <property type="entry name" value="RRM"/>
    <property type="match status" value="1"/>
</dbReference>
<dbReference type="InterPro" id="IPR034268">
    <property type="entry name" value="RBM25_RRM"/>
</dbReference>
<dbReference type="InterPro" id="IPR036483">
    <property type="entry name" value="PWI_dom_sf"/>
</dbReference>
<dbReference type="PANTHER" id="PTHR47334:SF2">
    <property type="entry name" value="RNA-BINDING MOTIF PROTEIN 25"/>
    <property type="match status" value="1"/>
</dbReference>
<dbReference type="Pfam" id="PF01480">
    <property type="entry name" value="PWI"/>
    <property type="match status" value="1"/>
</dbReference>
<feature type="compositionally biased region" description="Pro residues" evidence="3">
    <location>
        <begin position="414"/>
        <end position="423"/>
    </location>
</feature>
<proteinExistence type="predicted"/>
<feature type="domain" description="PWI" evidence="5">
    <location>
        <begin position="836"/>
        <end position="932"/>
    </location>
</feature>
<dbReference type="InterPro" id="IPR000504">
    <property type="entry name" value="RRM_dom"/>
</dbReference>
<dbReference type="InterPro" id="IPR012677">
    <property type="entry name" value="Nucleotide-bd_a/b_plait_sf"/>
</dbReference>
<feature type="compositionally biased region" description="Basic and acidic residues" evidence="3">
    <location>
        <begin position="762"/>
        <end position="780"/>
    </location>
</feature>
<protein>
    <recommendedName>
        <fullName evidence="8">PWI domain-containing protein</fullName>
    </recommendedName>
</protein>
<feature type="compositionally biased region" description="Pro residues" evidence="3">
    <location>
        <begin position="44"/>
        <end position="94"/>
    </location>
</feature>
<dbReference type="EMBL" id="NQVE01000027">
    <property type="protein sequence ID" value="RAL53261.1"/>
    <property type="molecule type" value="Genomic_DNA"/>
</dbReference>
<feature type="compositionally biased region" description="Polar residues" evidence="3">
    <location>
        <begin position="95"/>
        <end position="104"/>
    </location>
</feature>
<accession>A0A328E9T1</accession>
<evidence type="ECO:0000256" key="1">
    <source>
        <dbReference type="ARBA" id="ARBA00022664"/>
    </source>
</evidence>
<evidence type="ECO:0008006" key="8">
    <source>
        <dbReference type="Google" id="ProtNLM"/>
    </source>
</evidence>
<dbReference type="InterPro" id="IPR035979">
    <property type="entry name" value="RBD_domain_sf"/>
</dbReference>
<feature type="region of interest" description="Disordered" evidence="3">
    <location>
        <begin position="535"/>
        <end position="818"/>
    </location>
</feature>
<dbReference type="SUPFAM" id="SSF54928">
    <property type="entry name" value="RNA-binding domain, RBD"/>
    <property type="match status" value="1"/>
</dbReference>
<sequence>MADSVAPQEPTDSNPQPESKSIDPPVPSSGPTPVPQPFTSAPSIQPPSANPSTPPPPSLIPPPSIQPFPAPSFRPATQPAPVPGTTPQFSPIPNPGLQQAQTFQAPGVPPPGVSSVSPVMMAPPSVAPASGAGVVPMGYVQSPYGLPGQPVRPYAPLPNGYLAVPQPGTTPPGMLRYPSLYRPVYPPRPPVGVGVIPPLMRPPVPVVRGPVVPPAIRPVPSPIIAQTDKPQTTVYVGKISSAVENDFMLSLLQLCGPVKSWKRAQDPTNGLLKGFGFCEFESAEGVLRALRLLSKLKLDGQELMLNVNQATRGYLEHYVQKKMESSTKPKADDAGGADNMEENASDAKTNEAAKSGSEDVEPASQDPKQDKERENKENPDTNSFGLVTDEDRQADQEALEKLTDMISERIKNKPLPPPPPPPQVLSTDASGNSNVENHSKSRDGESDAGGVKSEGKNEDDLTSESKPSSEHDKDETNSPDRRRHDRDRDRDQDTTKREKERELERYERMREQERAKREKEREYKIWDDERKFKTREKQWESREREKEHWRKREREREQDRAYERKLEVMEQEHDGEDGYKRRRHRSSDEDRERRQREKEDDLADRLREEEEIAEAKRRDEEQQLKKEQEEASRILTGHVVNGHETAVSPVKSNHEDMSDVVSSDPNVTNGDAFAHNVTGDESGAPASDMVQQSGTAPAKKLGFGLQGSGKRAAVPSVFNEDEDEDARKDKKMRPLVPIDYSTEEQAQHPSLSDAPLNSAAEVAKRISNVKEGRPDAEKDRSRRSHEKHSHRGEHERHDEESRRENADHRSDKVRNPDNQKLLDAKELIDMIPKTKNELFSYEINWAIYDKNALHIKMRPWINRKITEFLAEEEPELVDYIVSSLQEHVKATEMLERLQILDEEAEMFVLKMWRMLIYEIKRVETGLASRSKS</sequence>
<evidence type="ECO:0000259" key="5">
    <source>
        <dbReference type="PROSITE" id="PS51025"/>
    </source>
</evidence>
<comment type="caution">
    <text evidence="6">The sequence shown here is derived from an EMBL/GenBank/DDBJ whole genome shotgun (WGS) entry which is preliminary data.</text>
</comment>
<dbReference type="SMART" id="SM00311">
    <property type="entry name" value="PWI"/>
    <property type="match status" value="1"/>
</dbReference>
<evidence type="ECO:0000256" key="2">
    <source>
        <dbReference type="PROSITE-ProRule" id="PRU00176"/>
    </source>
</evidence>
<feature type="compositionally biased region" description="Polar residues" evidence="3">
    <location>
        <begin position="660"/>
        <end position="669"/>
    </location>
</feature>
<evidence type="ECO:0000313" key="7">
    <source>
        <dbReference type="Proteomes" id="UP000249390"/>
    </source>
</evidence>
<dbReference type="GO" id="GO:0003723">
    <property type="term" value="F:RNA binding"/>
    <property type="evidence" value="ECO:0007669"/>
    <property type="project" value="UniProtKB-UniRule"/>
</dbReference>
<feature type="compositionally biased region" description="Polar residues" evidence="3">
    <location>
        <begin position="10"/>
        <end position="19"/>
    </location>
</feature>
<feature type="compositionally biased region" description="Basic and acidic residues" evidence="3">
    <location>
        <begin position="586"/>
        <end position="632"/>
    </location>
</feature>
<feature type="compositionally biased region" description="Basic and acidic residues" evidence="3">
    <location>
        <begin position="321"/>
        <end position="333"/>
    </location>
</feature>
<dbReference type="InterPro" id="IPR053294">
    <property type="entry name" value="RBM_PWI_domain"/>
</dbReference>
<feature type="domain" description="RRM" evidence="4">
    <location>
        <begin position="232"/>
        <end position="312"/>
    </location>
</feature>
<dbReference type="InterPro" id="IPR002483">
    <property type="entry name" value="PWI_dom"/>
</dbReference>
<evidence type="ECO:0000313" key="6">
    <source>
        <dbReference type="EMBL" id="RAL53261.1"/>
    </source>
</evidence>
<feature type="compositionally biased region" description="Basic and acidic residues" evidence="3">
    <location>
        <begin position="535"/>
        <end position="579"/>
    </location>
</feature>
<feature type="region of interest" description="Disordered" evidence="3">
    <location>
        <begin position="1"/>
        <end position="114"/>
    </location>
</feature>
<feature type="compositionally biased region" description="Basic and acidic residues" evidence="3">
    <location>
        <begin position="792"/>
        <end position="818"/>
    </location>
</feature>
<keyword evidence="7" id="KW-1185">Reference proteome</keyword>
<keyword evidence="1" id="KW-0507">mRNA processing</keyword>
<name>A0A328E9T1_9ASTE</name>
<keyword evidence="2" id="KW-0694">RNA-binding</keyword>
<dbReference type="PANTHER" id="PTHR47334">
    <property type="entry name" value="SPLICING FACTOR PWI DOMAIN-CONTAINING PROTEIN / RNA RECOGNITION MOTIF (RRM)-CONTAINING PROTEIN"/>
    <property type="match status" value="1"/>
</dbReference>
<gene>
    <name evidence="6" type="ORF">DM860_006933</name>
</gene>
<reference evidence="6 7" key="1">
    <citation type="submission" date="2018-06" db="EMBL/GenBank/DDBJ databases">
        <title>The Genome of Cuscuta australis (Dodder) Provides Insight into the Evolution of Plant Parasitism.</title>
        <authorList>
            <person name="Liu H."/>
        </authorList>
    </citation>
    <scope>NUCLEOTIDE SEQUENCE [LARGE SCALE GENOMIC DNA]</scope>
    <source>
        <strain evidence="7">cv. Yunnan</strain>
        <tissue evidence="6">Vines</tissue>
    </source>
</reference>
<dbReference type="PRINTS" id="PR01217">
    <property type="entry name" value="PRICHEXTENSN"/>
</dbReference>
<dbReference type="Pfam" id="PF00076">
    <property type="entry name" value="RRM_1"/>
    <property type="match status" value="1"/>
</dbReference>
<evidence type="ECO:0000256" key="3">
    <source>
        <dbReference type="SAM" id="MobiDB-lite"/>
    </source>
</evidence>
<feature type="compositionally biased region" description="Basic residues" evidence="3">
    <location>
        <begin position="781"/>
        <end position="791"/>
    </location>
</feature>
<feature type="compositionally biased region" description="Basic and acidic residues" evidence="3">
    <location>
        <begin position="367"/>
        <end position="379"/>
    </location>
</feature>
<dbReference type="AlphaFoldDB" id="A0A328E9T1"/>
<feature type="compositionally biased region" description="Basic and acidic residues" evidence="3">
    <location>
        <begin position="467"/>
        <end position="522"/>
    </location>
</feature>
<dbReference type="PROSITE" id="PS51025">
    <property type="entry name" value="PWI"/>
    <property type="match status" value="1"/>
</dbReference>
<dbReference type="CDD" id="cd12446">
    <property type="entry name" value="RRM_RBM25"/>
    <property type="match status" value="1"/>
</dbReference>
<feature type="compositionally biased region" description="Pro residues" evidence="3">
    <location>
        <begin position="24"/>
        <end position="36"/>
    </location>
</feature>
<dbReference type="SUPFAM" id="SSF101233">
    <property type="entry name" value="PWI domain"/>
    <property type="match status" value="1"/>
</dbReference>
<feature type="compositionally biased region" description="Basic and acidic residues" evidence="3">
    <location>
        <begin position="389"/>
        <end position="411"/>
    </location>
</feature>
<feature type="compositionally biased region" description="Polar residues" evidence="3">
    <location>
        <begin position="424"/>
        <end position="436"/>
    </location>
</feature>
<organism evidence="6 7">
    <name type="scientific">Cuscuta australis</name>
    <dbReference type="NCBI Taxonomy" id="267555"/>
    <lineage>
        <taxon>Eukaryota</taxon>
        <taxon>Viridiplantae</taxon>
        <taxon>Streptophyta</taxon>
        <taxon>Embryophyta</taxon>
        <taxon>Tracheophyta</taxon>
        <taxon>Spermatophyta</taxon>
        <taxon>Magnoliopsida</taxon>
        <taxon>eudicotyledons</taxon>
        <taxon>Gunneridae</taxon>
        <taxon>Pentapetalae</taxon>
        <taxon>asterids</taxon>
        <taxon>lamiids</taxon>
        <taxon>Solanales</taxon>
        <taxon>Convolvulaceae</taxon>
        <taxon>Cuscuteae</taxon>
        <taxon>Cuscuta</taxon>
        <taxon>Cuscuta subgen. Grammica</taxon>
        <taxon>Cuscuta sect. Cleistogrammica</taxon>
    </lineage>
</organism>
<evidence type="ECO:0000259" key="4">
    <source>
        <dbReference type="PROSITE" id="PS50102"/>
    </source>
</evidence>
<dbReference type="GO" id="GO:0006397">
    <property type="term" value="P:mRNA processing"/>
    <property type="evidence" value="ECO:0007669"/>
    <property type="project" value="UniProtKB-KW"/>
</dbReference>
<dbReference type="Gene3D" id="1.20.1390.10">
    <property type="entry name" value="PWI domain"/>
    <property type="match status" value="1"/>
</dbReference>
<feature type="region of interest" description="Disordered" evidence="3">
    <location>
        <begin position="321"/>
        <end position="522"/>
    </location>
</feature>
<dbReference type="PROSITE" id="PS50102">
    <property type="entry name" value="RRM"/>
    <property type="match status" value="1"/>
</dbReference>